<dbReference type="SUPFAM" id="SSF109604">
    <property type="entry name" value="HD-domain/PDEase-like"/>
    <property type="match status" value="1"/>
</dbReference>
<sequence>MKRPDVVYDIRAEFPEQIDLLQNRTPVRPERFDEHVDPQTGFYPIETNLIEQILDPSKRHMTEDELELTTNMIYLGILAHANQNRGTGLPFSFHPLTIAKKAADYEMDTISIGVGSCHDVDEDTMFRILDMIISLYGEYSDESLSFANSVRGLTILRSRYQSPEESESEYLESVIGSTIRNPRIGIFKVFDTENNSTDLDGVSRNRRLRFVRRSYNIMRLAQILGMRQEADTIARNMVRWQSSRHERFVYNLDRFFAKVNIRNQMEAMGEYVANSFAGQPVQSHVELPNIYDIYQSMGTLRQPVISDICPTVVLGLNEVTSDDHWESDAVKVMFQLMSNRRFTAKAPLDMEQIKQDRRRHNVSSLSFGARDVDTRMDVSIRVCPSDVYEHLNSSLVDLYRHHDYLSYIQAHGESILTQVPEQVRRAYRKYRFFQKLYEQAQGNTDMHLETTAENLVTVFSSQIQDRHIRVIGVNYKGIRTPWDIERGATILDYAHDIAPTRWATITGADVNGNVVPYNYVISHGDTVQIVFDPKGIEHWDHSWVRSFVINEDGKKTARKHSERILNRDRKNGLELSDDMKEVLQYGFDIVDDTFVLLGTTCMIRLDPMLKVAQSMIIETQSVEDLLIKIGLGHISDEQLKELVSAVLPINRKAGYIDLYFQKDRPGQSAVVTAVMRKLDISATRILAEALGEDSYAKFTICFDPSDMPRIEEVVETLANDPICKNLGLIPASIRIHKNTSRKK</sequence>
<proteinExistence type="predicted"/>
<dbReference type="Proteomes" id="UP000034664">
    <property type="component" value="Unassembled WGS sequence"/>
</dbReference>
<dbReference type="EMBL" id="LBZM01000036">
    <property type="protein sequence ID" value="KKR71089.1"/>
    <property type="molecule type" value="Genomic_DNA"/>
</dbReference>
<dbReference type="InterPro" id="IPR004095">
    <property type="entry name" value="TGS"/>
</dbReference>
<dbReference type="Gene3D" id="1.10.3210.10">
    <property type="entry name" value="Hypothetical protein af1432"/>
    <property type="match status" value="1"/>
</dbReference>
<feature type="domain" description="TGS" evidence="1">
    <location>
        <begin position="483"/>
        <end position="530"/>
    </location>
</feature>
<dbReference type="PANTHER" id="PTHR43061:SF1">
    <property type="entry name" value="GTP DIPHOSPHOKINASE RSH1, CHLOROPLASTIC-RELATED"/>
    <property type="match status" value="1"/>
</dbReference>
<dbReference type="Pfam" id="PF02824">
    <property type="entry name" value="TGS"/>
    <property type="match status" value="1"/>
</dbReference>
<dbReference type="InterPro" id="IPR012676">
    <property type="entry name" value="TGS-like"/>
</dbReference>
<evidence type="ECO:0000313" key="3">
    <source>
        <dbReference type="Proteomes" id="UP000034664"/>
    </source>
</evidence>
<comment type="caution">
    <text evidence="2">The sequence shown here is derived from an EMBL/GenBank/DDBJ whole genome shotgun (WGS) entry which is preliminary data.</text>
</comment>
<dbReference type="AlphaFoldDB" id="A0A0G0T253"/>
<protein>
    <submittedName>
        <fullName evidence="2">(P)ppGpp synthetase I</fullName>
    </submittedName>
</protein>
<evidence type="ECO:0000259" key="1">
    <source>
        <dbReference type="Pfam" id="PF02824"/>
    </source>
</evidence>
<name>A0A0G0T253_9BACT</name>
<dbReference type="SUPFAM" id="SSF81271">
    <property type="entry name" value="TGS-like"/>
    <property type="match status" value="1"/>
</dbReference>
<dbReference type="PANTHER" id="PTHR43061">
    <property type="entry name" value="GTP DIPHOSPHOKINASE RSH1, CHLOROPLASTIC-RELATED"/>
    <property type="match status" value="1"/>
</dbReference>
<gene>
    <name evidence="2" type="ORF">UU14_C0036G0002</name>
</gene>
<organism evidence="2 3">
    <name type="scientific">Candidatus Roizmanbacteria bacterium GW2011_GWB1_40_7</name>
    <dbReference type="NCBI Taxonomy" id="1618482"/>
    <lineage>
        <taxon>Bacteria</taxon>
        <taxon>Candidatus Roizmaniibacteriota</taxon>
    </lineage>
</organism>
<dbReference type="InterPro" id="IPR012675">
    <property type="entry name" value="Beta-grasp_dom_sf"/>
</dbReference>
<accession>A0A0G0T253</accession>
<dbReference type="Gene3D" id="3.10.20.30">
    <property type="match status" value="1"/>
</dbReference>
<evidence type="ECO:0000313" key="2">
    <source>
        <dbReference type="EMBL" id="KKR71089.1"/>
    </source>
</evidence>
<reference evidence="2 3" key="1">
    <citation type="journal article" date="2015" name="Nature">
        <title>rRNA introns, odd ribosomes, and small enigmatic genomes across a large radiation of phyla.</title>
        <authorList>
            <person name="Brown C.T."/>
            <person name="Hug L.A."/>
            <person name="Thomas B.C."/>
            <person name="Sharon I."/>
            <person name="Castelle C.J."/>
            <person name="Singh A."/>
            <person name="Wilkins M.J."/>
            <person name="Williams K.H."/>
            <person name="Banfield J.F."/>
        </authorList>
    </citation>
    <scope>NUCLEOTIDE SEQUENCE [LARGE SCALE GENOMIC DNA]</scope>
</reference>